<evidence type="ECO:0000313" key="1">
    <source>
        <dbReference type="EMBL" id="MBD7994614.1"/>
    </source>
</evidence>
<protein>
    <recommendedName>
        <fullName evidence="3">Sporulation protein YtfJ</fullName>
    </recommendedName>
</protein>
<dbReference type="RefSeq" id="WP_191807008.1">
    <property type="nucleotide sequence ID" value="NZ_JACSQD010000002.1"/>
</dbReference>
<comment type="caution">
    <text evidence="1">The sequence shown here is derived from an EMBL/GenBank/DDBJ whole genome shotgun (WGS) entry which is preliminary data.</text>
</comment>
<evidence type="ECO:0008006" key="3">
    <source>
        <dbReference type="Google" id="ProtNLM"/>
    </source>
</evidence>
<name>A0ABR8UQ04_9MICC</name>
<reference evidence="1 2" key="1">
    <citation type="submission" date="2020-08" db="EMBL/GenBank/DDBJ databases">
        <title>A Genomic Blueprint of the Chicken Gut Microbiome.</title>
        <authorList>
            <person name="Gilroy R."/>
            <person name="Ravi A."/>
            <person name="Getino M."/>
            <person name="Pursley I."/>
            <person name="Horton D.L."/>
            <person name="Alikhan N.-F."/>
            <person name="Baker D."/>
            <person name="Gharbi K."/>
            <person name="Hall N."/>
            <person name="Watson M."/>
            <person name="Adriaenssens E.M."/>
            <person name="Foster-Nyarko E."/>
            <person name="Jarju S."/>
            <person name="Secka A."/>
            <person name="Antonio M."/>
            <person name="Oren A."/>
            <person name="Chaudhuri R."/>
            <person name="La Ragione R.M."/>
            <person name="Hildebrand F."/>
            <person name="Pallen M.J."/>
        </authorList>
    </citation>
    <scope>NUCLEOTIDE SEQUENCE [LARGE SCALE GENOMIC DNA]</scope>
    <source>
        <strain evidence="1 2">Sa2CUA1</strain>
    </source>
</reference>
<dbReference type="EMBL" id="JACSQD010000002">
    <property type="protein sequence ID" value="MBD7994614.1"/>
    <property type="molecule type" value="Genomic_DNA"/>
</dbReference>
<proteinExistence type="predicted"/>
<accession>A0ABR8UQ04</accession>
<sequence>MNILAELAETFRSTAVSKAYGEPVQVGGETLVPVALVQAGFGGGGEADGDGGGGAGGLVVPLGVYAGREGGPAEFRPNPITLIAAMTPIVWILVRGLRSRK</sequence>
<keyword evidence="2" id="KW-1185">Reference proteome</keyword>
<evidence type="ECO:0000313" key="2">
    <source>
        <dbReference type="Proteomes" id="UP000609874"/>
    </source>
</evidence>
<dbReference type="Proteomes" id="UP000609874">
    <property type="component" value="Unassembled WGS sequence"/>
</dbReference>
<gene>
    <name evidence="1" type="ORF">H9639_04820</name>
</gene>
<organism evidence="1 2">
    <name type="scientific">Arthrobacter gallicola</name>
    <dbReference type="NCBI Taxonomy" id="2762225"/>
    <lineage>
        <taxon>Bacteria</taxon>
        <taxon>Bacillati</taxon>
        <taxon>Actinomycetota</taxon>
        <taxon>Actinomycetes</taxon>
        <taxon>Micrococcales</taxon>
        <taxon>Micrococcaceae</taxon>
        <taxon>Arthrobacter</taxon>
    </lineage>
</organism>